<feature type="region of interest" description="Disordered" evidence="1">
    <location>
        <begin position="448"/>
        <end position="474"/>
    </location>
</feature>
<organism evidence="2 3">
    <name type="scientific">Diatraea saccharalis</name>
    <name type="common">sugarcane borer</name>
    <dbReference type="NCBI Taxonomy" id="40085"/>
    <lineage>
        <taxon>Eukaryota</taxon>
        <taxon>Metazoa</taxon>
        <taxon>Ecdysozoa</taxon>
        <taxon>Arthropoda</taxon>
        <taxon>Hexapoda</taxon>
        <taxon>Insecta</taxon>
        <taxon>Pterygota</taxon>
        <taxon>Neoptera</taxon>
        <taxon>Endopterygota</taxon>
        <taxon>Lepidoptera</taxon>
        <taxon>Glossata</taxon>
        <taxon>Ditrysia</taxon>
        <taxon>Pyraloidea</taxon>
        <taxon>Crambidae</taxon>
        <taxon>Crambinae</taxon>
        <taxon>Diatraea</taxon>
    </lineage>
</organism>
<evidence type="ECO:0000313" key="3">
    <source>
        <dbReference type="Proteomes" id="UP001153714"/>
    </source>
</evidence>
<gene>
    <name evidence="2" type="ORF">DIATSA_LOCUS11523</name>
</gene>
<dbReference type="Proteomes" id="UP001153714">
    <property type="component" value="Chromosome 6"/>
</dbReference>
<protein>
    <submittedName>
        <fullName evidence="2">Uncharacterized protein</fullName>
    </submittedName>
</protein>
<feature type="compositionally biased region" description="Polar residues" evidence="1">
    <location>
        <begin position="460"/>
        <end position="474"/>
    </location>
</feature>
<name>A0A9P0G0N8_9NEOP</name>
<keyword evidence="3" id="KW-1185">Reference proteome</keyword>
<proteinExistence type="predicted"/>
<evidence type="ECO:0000256" key="1">
    <source>
        <dbReference type="SAM" id="MobiDB-lite"/>
    </source>
</evidence>
<feature type="region of interest" description="Disordered" evidence="1">
    <location>
        <begin position="497"/>
        <end position="541"/>
    </location>
</feature>
<evidence type="ECO:0000313" key="2">
    <source>
        <dbReference type="EMBL" id="CAH0761455.1"/>
    </source>
</evidence>
<dbReference type="EMBL" id="OU893337">
    <property type="protein sequence ID" value="CAH0761455.1"/>
    <property type="molecule type" value="Genomic_DNA"/>
</dbReference>
<feature type="region of interest" description="Disordered" evidence="1">
    <location>
        <begin position="327"/>
        <end position="388"/>
    </location>
</feature>
<reference evidence="2" key="2">
    <citation type="submission" date="2022-10" db="EMBL/GenBank/DDBJ databases">
        <authorList>
            <consortium name="ENA_rothamsted_submissions"/>
            <consortium name="culmorum"/>
            <person name="King R."/>
        </authorList>
    </citation>
    <scope>NUCLEOTIDE SEQUENCE</scope>
</reference>
<dbReference type="AlphaFoldDB" id="A0A9P0G0N8"/>
<reference evidence="2" key="1">
    <citation type="submission" date="2021-12" db="EMBL/GenBank/DDBJ databases">
        <authorList>
            <person name="King R."/>
        </authorList>
    </citation>
    <scope>NUCLEOTIDE SEQUENCE</scope>
</reference>
<feature type="region of interest" description="Disordered" evidence="1">
    <location>
        <begin position="1"/>
        <end position="20"/>
    </location>
</feature>
<sequence length="759" mass="85949">MEIRYPLSRLGKRKFKDEETDDTKPLIFGYSHDEIQNQSSEDRKDNISLQIIQNCKENIMNDLDSLKKKEDSDSDGRAKKSRIKIMFEDGSSSDELDVHETKQSTENSKVDVKLLMQTRVLLTRIPASQLALYQLKSAQSEPKEIPSMKNIRLPNDQQKGTTRYMEWRGGERVLPVAQVAPHTHTPPEKDGVCTRQQLADRIRAEVKRRTDLSRTESTCCVARDCMNHVEIFSPYSVNSATLPTPLTMHKAQHKLSCDCCCLWLIRDNPCTPAALLQAKNVVRRTLIDLTMKPESKDNGKDKVINNSLKEIADLPSDDDFDTLVIDEGELPQQKSSKNKSAKCADIEKKPQSKRNKCSIKQPSRPYTRKKKKRPPSNSNEDDAKCSSGDVDYDEWMRQRNKCIKYFTINPITVTKKGVSTSPHRFKNTNGAQKKKKVCVKKTVSMRQDSSAALAKDPTKRTTNPQIASEGTSNPISVKVNLKKKETRDEIRMIFFHETQSDDTKKSKDDTETPPTLNVKEKTEIESGVSASPRRQSTNEAQKNKKVYVKKTVLMRQEGAEEKIMKCKKDPMAVLAKDPTKRRRNPQIASKGTSNPINVNINLKTKETRDGNHKIFFYQAQPDEESDHDTETPLTLNVKEKSEIKRANGVEAEISAGSLEHDPDVIVKRERDKFPLSLDDSSSEIWIELDSAPISGPRGTVTADLKHDPDVSTCKIPPVLSKFNARRKMAPHIEHTPPDVLRAIMNTNKKPSIQSHVLDD</sequence>
<feature type="compositionally biased region" description="Basic and acidic residues" evidence="1">
    <location>
        <begin position="498"/>
        <end position="510"/>
    </location>
</feature>
<feature type="compositionally biased region" description="Polar residues" evidence="1">
    <location>
        <begin position="528"/>
        <end position="540"/>
    </location>
</feature>
<accession>A0A9P0G0N8</accession>